<dbReference type="SUPFAM" id="SSF56112">
    <property type="entry name" value="Protein kinase-like (PK-like)"/>
    <property type="match status" value="1"/>
</dbReference>
<dbReference type="GO" id="GO:0005524">
    <property type="term" value="F:ATP binding"/>
    <property type="evidence" value="ECO:0007669"/>
    <property type="project" value="UniProtKB-KW"/>
</dbReference>
<keyword evidence="2" id="KW-0547">Nucleotide-binding</keyword>
<dbReference type="SMART" id="SM00220">
    <property type="entry name" value="S_TKc"/>
    <property type="match status" value="1"/>
</dbReference>
<protein>
    <submittedName>
        <fullName evidence="6">Protein kinase</fullName>
    </submittedName>
</protein>
<evidence type="ECO:0000256" key="2">
    <source>
        <dbReference type="ARBA" id="ARBA00022741"/>
    </source>
</evidence>
<dbReference type="GO" id="GO:0004674">
    <property type="term" value="F:protein serine/threonine kinase activity"/>
    <property type="evidence" value="ECO:0007669"/>
    <property type="project" value="TreeGrafter"/>
</dbReference>
<evidence type="ECO:0000256" key="4">
    <source>
        <dbReference type="ARBA" id="ARBA00022840"/>
    </source>
</evidence>
<feature type="domain" description="Protein kinase" evidence="5">
    <location>
        <begin position="31"/>
        <end position="290"/>
    </location>
</feature>
<dbReference type="OrthoDB" id="9801841at2"/>
<dbReference type="Gene3D" id="1.10.510.10">
    <property type="entry name" value="Transferase(Phosphotransferase) domain 1"/>
    <property type="match status" value="1"/>
</dbReference>
<evidence type="ECO:0000313" key="6">
    <source>
        <dbReference type="EMBL" id="KAA1183930.1"/>
    </source>
</evidence>
<name>A0A5B0WA39_RHITR</name>
<dbReference type="Proteomes" id="UP000323608">
    <property type="component" value="Unassembled WGS sequence"/>
</dbReference>
<dbReference type="InterPro" id="IPR000719">
    <property type="entry name" value="Prot_kinase_dom"/>
</dbReference>
<dbReference type="PANTHER" id="PTHR43289:SF33">
    <property type="entry name" value="SERINE_THREONINE KINASE 31"/>
    <property type="match status" value="1"/>
</dbReference>
<proteinExistence type="predicted"/>
<dbReference type="InterPro" id="IPR011009">
    <property type="entry name" value="Kinase-like_dom_sf"/>
</dbReference>
<keyword evidence="4" id="KW-0067">ATP-binding</keyword>
<dbReference type="AlphaFoldDB" id="A0A5B0WA39"/>
<dbReference type="PANTHER" id="PTHR43289">
    <property type="entry name" value="MITOGEN-ACTIVATED PROTEIN KINASE KINASE KINASE 20-RELATED"/>
    <property type="match status" value="1"/>
</dbReference>
<reference evidence="6 7" key="1">
    <citation type="submission" date="2019-07" db="EMBL/GenBank/DDBJ databases">
        <title>The Draft Genome Sequence of Rhizobium tropici SARCC-755 Associated with Superior Nodulation on Pigeonpea (Cajanus cajan (L.) Millsp.).</title>
        <authorList>
            <person name="Bopape F.L."/>
            <person name="Hassen A.I."/>
            <person name="Swanevelder Z.H."/>
            <person name="Gwata E.T."/>
        </authorList>
    </citation>
    <scope>NUCLEOTIDE SEQUENCE [LARGE SCALE GENOMIC DNA]</scope>
    <source>
        <strain evidence="6 7">SARCC-755</strain>
    </source>
</reference>
<organism evidence="6 7">
    <name type="scientific">Rhizobium tropici</name>
    <dbReference type="NCBI Taxonomy" id="398"/>
    <lineage>
        <taxon>Bacteria</taxon>
        <taxon>Pseudomonadati</taxon>
        <taxon>Pseudomonadota</taxon>
        <taxon>Alphaproteobacteria</taxon>
        <taxon>Hyphomicrobiales</taxon>
        <taxon>Rhizobiaceae</taxon>
        <taxon>Rhizobium/Agrobacterium group</taxon>
        <taxon>Rhizobium</taxon>
    </lineage>
</organism>
<keyword evidence="1" id="KW-0808">Transferase</keyword>
<comment type="caution">
    <text evidence="6">The sequence shown here is derived from an EMBL/GenBank/DDBJ whole genome shotgun (WGS) entry which is preliminary data.</text>
</comment>
<evidence type="ECO:0000256" key="1">
    <source>
        <dbReference type="ARBA" id="ARBA00022679"/>
    </source>
</evidence>
<dbReference type="EMBL" id="VNIP01000004">
    <property type="protein sequence ID" value="KAA1183930.1"/>
    <property type="molecule type" value="Genomic_DNA"/>
</dbReference>
<dbReference type="RefSeq" id="WP_149634056.1">
    <property type="nucleotide sequence ID" value="NZ_VNIP01000004.1"/>
</dbReference>
<evidence type="ECO:0000259" key="5">
    <source>
        <dbReference type="PROSITE" id="PS50011"/>
    </source>
</evidence>
<sequence>MALLFSGRGENPAKETIVIPDELRTPIGKTYEVGERIAAGGNGVVHRCTDLGDGTEYAVKFLLDLRAHRRKRFDREKTLLQGIRHDHLIAYQDAGSIDGEQRRSRSSQPIKDIPFIVMMLANEPLSSLVKRAPVPNEIFLAQFRGLAHGLGELHRRAVHRDIKPDNILVMGDRWVLSDYGLCDMLDLPGEERMTPDWEIVGPRFWMSPEANNRSIGRDDQINAASDVFQLASVFWFVVNRRHPTGVLSKADWKGPETLFDPIFKALHHSASIRPADGEAFAAQIDDAILG</sequence>
<evidence type="ECO:0000256" key="3">
    <source>
        <dbReference type="ARBA" id="ARBA00022777"/>
    </source>
</evidence>
<dbReference type="Pfam" id="PF00069">
    <property type="entry name" value="Pkinase"/>
    <property type="match status" value="1"/>
</dbReference>
<keyword evidence="3 6" id="KW-0418">Kinase</keyword>
<gene>
    <name evidence="6" type="ORF">FP026_07890</name>
</gene>
<dbReference type="PROSITE" id="PS50011">
    <property type="entry name" value="PROTEIN_KINASE_DOM"/>
    <property type="match status" value="1"/>
</dbReference>
<accession>A0A5B0WA39</accession>
<dbReference type="Gene3D" id="3.30.200.20">
    <property type="entry name" value="Phosphorylase Kinase, domain 1"/>
    <property type="match status" value="1"/>
</dbReference>
<evidence type="ECO:0000313" key="7">
    <source>
        <dbReference type="Proteomes" id="UP000323608"/>
    </source>
</evidence>